<name>A0A381WYN3_9ZZZZ</name>
<gene>
    <name evidence="2" type="ORF">METZ01_LOCUS110469</name>
</gene>
<feature type="non-terminal residue" evidence="2">
    <location>
        <position position="41"/>
    </location>
</feature>
<protein>
    <recommendedName>
        <fullName evidence="1">4Fe-4S ferredoxin-type domain-containing protein</fullName>
    </recommendedName>
</protein>
<dbReference type="SUPFAM" id="SSF54862">
    <property type="entry name" value="4Fe-4S ferredoxins"/>
    <property type="match status" value="1"/>
</dbReference>
<dbReference type="EMBL" id="UINC01013311">
    <property type="protein sequence ID" value="SVA57615.1"/>
    <property type="molecule type" value="Genomic_DNA"/>
</dbReference>
<sequence>MNYGFVIDNRMCIGCHACTVACKSEHDIPIGVNRTHVKYIE</sequence>
<dbReference type="Pfam" id="PF12797">
    <property type="entry name" value="Fer4_2"/>
    <property type="match status" value="1"/>
</dbReference>
<proteinExistence type="predicted"/>
<accession>A0A381WYN3</accession>
<feature type="domain" description="4Fe-4S ferredoxin-type" evidence="1">
    <location>
        <begin position="3"/>
        <end position="33"/>
    </location>
</feature>
<evidence type="ECO:0000313" key="2">
    <source>
        <dbReference type="EMBL" id="SVA57615.1"/>
    </source>
</evidence>
<reference evidence="2" key="1">
    <citation type="submission" date="2018-05" db="EMBL/GenBank/DDBJ databases">
        <authorList>
            <person name="Lanie J.A."/>
            <person name="Ng W.-L."/>
            <person name="Kazmierczak K.M."/>
            <person name="Andrzejewski T.M."/>
            <person name="Davidsen T.M."/>
            <person name="Wayne K.J."/>
            <person name="Tettelin H."/>
            <person name="Glass J.I."/>
            <person name="Rusch D."/>
            <person name="Podicherti R."/>
            <person name="Tsui H.-C.T."/>
            <person name="Winkler M.E."/>
        </authorList>
    </citation>
    <scope>NUCLEOTIDE SEQUENCE</scope>
</reference>
<organism evidence="2">
    <name type="scientific">marine metagenome</name>
    <dbReference type="NCBI Taxonomy" id="408172"/>
    <lineage>
        <taxon>unclassified sequences</taxon>
        <taxon>metagenomes</taxon>
        <taxon>ecological metagenomes</taxon>
    </lineage>
</organism>
<dbReference type="PROSITE" id="PS51379">
    <property type="entry name" value="4FE4S_FER_2"/>
    <property type="match status" value="1"/>
</dbReference>
<evidence type="ECO:0000259" key="1">
    <source>
        <dbReference type="PROSITE" id="PS51379"/>
    </source>
</evidence>
<dbReference type="InterPro" id="IPR017896">
    <property type="entry name" value="4Fe4S_Fe-S-bd"/>
</dbReference>
<dbReference type="AlphaFoldDB" id="A0A381WYN3"/>
<dbReference type="Gene3D" id="3.30.70.20">
    <property type="match status" value="1"/>
</dbReference>